<evidence type="ECO:0000256" key="1">
    <source>
        <dbReference type="ARBA" id="ARBA00004167"/>
    </source>
</evidence>
<dbReference type="GO" id="GO:0005509">
    <property type="term" value="F:calcium ion binding"/>
    <property type="evidence" value="ECO:0007669"/>
    <property type="project" value="UniProtKB-UniRule"/>
</dbReference>
<dbReference type="InterPro" id="IPR020894">
    <property type="entry name" value="Cadherin_CS"/>
</dbReference>
<evidence type="ECO:0000313" key="14">
    <source>
        <dbReference type="WBParaSite" id="PSAMB.scaffold13117size2424.g35284.t1"/>
    </source>
</evidence>
<dbReference type="CDD" id="cd11304">
    <property type="entry name" value="Cadherin_repeat"/>
    <property type="match status" value="4"/>
</dbReference>
<dbReference type="InterPro" id="IPR002126">
    <property type="entry name" value="Cadherin-like_dom"/>
</dbReference>
<dbReference type="InterPro" id="IPR015919">
    <property type="entry name" value="Cadherin-like_sf"/>
</dbReference>
<dbReference type="WBParaSite" id="PSAMB.scaffold13117size2424.g35284.t1">
    <property type="protein sequence ID" value="PSAMB.scaffold13117size2424.g35284.t1"/>
    <property type="gene ID" value="PSAMB.scaffold13117size2424.g35284"/>
</dbReference>
<dbReference type="FunFam" id="2.60.40.60:FF:000039">
    <property type="entry name" value="FAT atypical cadherin 3"/>
    <property type="match status" value="1"/>
</dbReference>
<dbReference type="GO" id="GO:0005911">
    <property type="term" value="C:cell-cell junction"/>
    <property type="evidence" value="ECO:0007669"/>
    <property type="project" value="TreeGrafter"/>
</dbReference>
<dbReference type="Proteomes" id="UP000887566">
    <property type="component" value="Unplaced"/>
</dbReference>
<evidence type="ECO:0000256" key="4">
    <source>
        <dbReference type="ARBA" id="ARBA00022737"/>
    </source>
</evidence>
<evidence type="ECO:0000256" key="7">
    <source>
        <dbReference type="ARBA" id="ARBA00022989"/>
    </source>
</evidence>
<dbReference type="GO" id="GO:0001736">
    <property type="term" value="P:establishment of planar polarity"/>
    <property type="evidence" value="ECO:0007669"/>
    <property type="project" value="UniProtKB-ARBA"/>
</dbReference>
<evidence type="ECO:0000256" key="2">
    <source>
        <dbReference type="ARBA" id="ARBA00022536"/>
    </source>
</evidence>
<organism evidence="13 14">
    <name type="scientific">Plectus sambesii</name>
    <dbReference type="NCBI Taxonomy" id="2011161"/>
    <lineage>
        <taxon>Eukaryota</taxon>
        <taxon>Metazoa</taxon>
        <taxon>Ecdysozoa</taxon>
        <taxon>Nematoda</taxon>
        <taxon>Chromadorea</taxon>
        <taxon>Plectida</taxon>
        <taxon>Plectina</taxon>
        <taxon>Plectoidea</taxon>
        <taxon>Plectidae</taxon>
        <taxon>Plectus</taxon>
    </lineage>
</organism>
<dbReference type="AlphaFoldDB" id="A0A914UWB6"/>
<reference evidence="14" key="1">
    <citation type="submission" date="2022-11" db="UniProtKB">
        <authorList>
            <consortium name="WormBaseParasite"/>
        </authorList>
    </citation>
    <scope>IDENTIFICATION</scope>
</reference>
<dbReference type="GO" id="GO:0005886">
    <property type="term" value="C:plasma membrane"/>
    <property type="evidence" value="ECO:0007669"/>
    <property type="project" value="InterPro"/>
</dbReference>
<keyword evidence="5 11" id="KW-0106">Calcium</keyword>
<dbReference type="PRINTS" id="PR00205">
    <property type="entry name" value="CADHERIN"/>
</dbReference>
<dbReference type="GO" id="GO:0007156">
    <property type="term" value="P:homophilic cell adhesion via plasma membrane adhesion molecules"/>
    <property type="evidence" value="ECO:0007669"/>
    <property type="project" value="InterPro"/>
</dbReference>
<dbReference type="PANTHER" id="PTHR24025">
    <property type="entry name" value="DESMOGLEIN FAMILY MEMBER"/>
    <property type="match status" value="1"/>
</dbReference>
<keyword evidence="7" id="KW-1133">Transmembrane helix</keyword>
<evidence type="ECO:0000256" key="11">
    <source>
        <dbReference type="PROSITE-ProRule" id="PRU00043"/>
    </source>
</evidence>
<dbReference type="PANTHER" id="PTHR24025:SF23">
    <property type="entry name" value="NEURAL-CADHERIN"/>
    <property type="match status" value="1"/>
</dbReference>
<accession>A0A914UWB6</accession>
<keyword evidence="13" id="KW-1185">Reference proteome</keyword>
<evidence type="ECO:0000256" key="6">
    <source>
        <dbReference type="ARBA" id="ARBA00022889"/>
    </source>
</evidence>
<dbReference type="PROSITE" id="PS50268">
    <property type="entry name" value="CADHERIN_2"/>
    <property type="match status" value="4"/>
</dbReference>
<keyword evidence="2" id="KW-0245">EGF-like domain</keyword>
<dbReference type="GO" id="GO:0048589">
    <property type="term" value="P:developmental growth"/>
    <property type="evidence" value="ECO:0007669"/>
    <property type="project" value="UniProtKB-ARBA"/>
</dbReference>
<evidence type="ECO:0000256" key="9">
    <source>
        <dbReference type="ARBA" id="ARBA00023157"/>
    </source>
</evidence>
<keyword evidence="6" id="KW-0130">Cell adhesion</keyword>
<dbReference type="PROSITE" id="PS00232">
    <property type="entry name" value="CADHERIN_1"/>
    <property type="match status" value="2"/>
</dbReference>
<protein>
    <submittedName>
        <fullName evidence="14">Cadherin domain-containing protein</fullName>
    </submittedName>
</protein>
<dbReference type="GO" id="GO:0048513">
    <property type="term" value="P:animal organ development"/>
    <property type="evidence" value="ECO:0007669"/>
    <property type="project" value="UniProtKB-ARBA"/>
</dbReference>
<keyword evidence="8" id="KW-0472">Membrane</keyword>
<keyword evidence="10" id="KW-0325">Glycoprotein</keyword>
<comment type="subcellular location">
    <subcellularLocation>
        <location evidence="1">Membrane</location>
        <topology evidence="1">Single-pass membrane protein</topology>
    </subcellularLocation>
</comment>
<evidence type="ECO:0000256" key="10">
    <source>
        <dbReference type="ARBA" id="ARBA00023180"/>
    </source>
</evidence>
<keyword evidence="3" id="KW-0812">Transmembrane</keyword>
<evidence type="ECO:0000313" key="13">
    <source>
        <dbReference type="Proteomes" id="UP000887566"/>
    </source>
</evidence>
<name>A0A914UWB6_9BILA</name>
<dbReference type="Gene3D" id="2.60.40.60">
    <property type="entry name" value="Cadherins"/>
    <property type="match status" value="4"/>
</dbReference>
<feature type="domain" description="Cadherin" evidence="12">
    <location>
        <begin position="265"/>
        <end position="357"/>
    </location>
</feature>
<evidence type="ECO:0000256" key="3">
    <source>
        <dbReference type="ARBA" id="ARBA00022692"/>
    </source>
</evidence>
<feature type="domain" description="Cadherin" evidence="12">
    <location>
        <begin position="169"/>
        <end position="252"/>
    </location>
</feature>
<dbReference type="SUPFAM" id="SSF49313">
    <property type="entry name" value="Cadherin-like"/>
    <property type="match status" value="4"/>
</dbReference>
<feature type="domain" description="Cadherin" evidence="12">
    <location>
        <begin position="54"/>
        <end position="150"/>
    </location>
</feature>
<dbReference type="Pfam" id="PF00028">
    <property type="entry name" value="Cadherin"/>
    <property type="match status" value="3"/>
</dbReference>
<evidence type="ECO:0000256" key="5">
    <source>
        <dbReference type="ARBA" id="ARBA00022837"/>
    </source>
</evidence>
<feature type="domain" description="Cadherin" evidence="12">
    <location>
        <begin position="5"/>
        <end position="49"/>
    </location>
</feature>
<keyword evidence="4" id="KW-0677">Repeat</keyword>
<dbReference type="SMART" id="SM00112">
    <property type="entry name" value="CA"/>
    <property type="match status" value="4"/>
</dbReference>
<evidence type="ECO:0000256" key="8">
    <source>
        <dbReference type="ARBA" id="ARBA00023136"/>
    </source>
</evidence>
<keyword evidence="9" id="KW-1015">Disulfide bond</keyword>
<dbReference type="GO" id="GO:0007163">
    <property type="term" value="P:establishment or maintenance of cell polarity"/>
    <property type="evidence" value="ECO:0007669"/>
    <property type="project" value="UniProtKB-ARBA"/>
</dbReference>
<evidence type="ECO:0000259" key="12">
    <source>
        <dbReference type="PROSITE" id="PS50268"/>
    </source>
</evidence>
<sequence>MILIRPLDFEATPAYTLTVSANDEGSPSLAASVPFVINIIDENDNAPIILTAIAQVQENAPVEKPILTLRATDADSGLNGQIKFKIVDQSPTNAFHLKGDKIYAEAALDREAVEQYELLIEASDLGQPALSSQRQITIIVTDQNDNAPRWVGVRAGAVDVSTQSVSKPIALMRAIDDDAGLNGSVGYRLLTRGSDDLFTMTADGQLFLSEPLRNPAPLYRLSVEAMDRTDLSGRSARKVNDFDRRSIEVPFTVIAAMQSSALNFATKEYRFEVAEDAKVGTEIGNVRASGVSGGKVEYFVTDAHSNSSSATGKMEQLTIDVDEKSGQLRVVAPLDRETTQGALFLSVHAVNTGANGPQAAHCTLI</sequence>
<proteinExistence type="predicted"/>
<dbReference type="InterPro" id="IPR050971">
    <property type="entry name" value="Cadherin-domain_protein"/>
</dbReference>